<evidence type="ECO:0000256" key="1">
    <source>
        <dbReference type="ARBA" id="ARBA00001947"/>
    </source>
</evidence>
<dbReference type="InterPro" id="IPR051453">
    <property type="entry name" value="MBL_Glyoxalase_II"/>
</dbReference>
<name>A0A1E7FH62_9STRA</name>
<dbReference type="KEGG" id="fcy:FRACYDRAFT_237927"/>
<dbReference type="Proteomes" id="UP000095751">
    <property type="component" value="Unassembled WGS sequence"/>
</dbReference>
<organism evidence="6 7">
    <name type="scientific">Fragilariopsis cylindrus CCMP1102</name>
    <dbReference type="NCBI Taxonomy" id="635003"/>
    <lineage>
        <taxon>Eukaryota</taxon>
        <taxon>Sar</taxon>
        <taxon>Stramenopiles</taxon>
        <taxon>Ochrophyta</taxon>
        <taxon>Bacillariophyta</taxon>
        <taxon>Bacillariophyceae</taxon>
        <taxon>Bacillariophycidae</taxon>
        <taxon>Bacillariales</taxon>
        <taxon>Bacillariaceae</taxon>
        <taxon>Fragilariopsis</taxon>
    </lineage>
</organism>
<gene>
    <name evidence="6" type="ORF">FRACYDRAFT_237927</name>
</gene>
<reference evidence="6 7" key="1">
    <citation type="submission" date="2016-09" db="EMBL/GenBank/DDBJ databases">
        <title>Extensive genetic diversity and differential bi-allelic expression allows diatom success in the polar Southern Ocean.</title>
        <authorList>
            <consortium name="DOE Joint Genome Institute"/>
            <person name="Mock T."/>
            <person name="Otillar R.P."/>
            <person name="Strauss J."/>
            <person name="Dupont C."/>
            <person name="Frickenhaus S."/>
            <person name="Maumus F."/>
            <person name="Mcmullan M."/>
            <person name="Sanges R."/>
            <person name="Schmutz J."/>
            <person name="Toseland A."/>
            <person name="Valas R."/>
            <person name="Veluchamy A."/>
            <person name="Ward B.J."/>
            <person name="Allen A."/>
            <person name="Barry K."/>
            <person name="Falciatore A."/>
            <person name="Ferrante M."/>
            <person name="Fortunato A.E."/>
            <person name="Gloeckner G."/>
            <person name="Gruber A."/>
            <person name="Hipkin R."/>
            <person name="Janech M."/>
            <person name="Kroth P."/>
            <person name="Leese F."/>
            <person name="Lindquist E."/>
            <person name="Lyon B.R."/>
            <person name="Martin J."/>
            <person name="Mayer C."/>
            <person name="Parker M."/>
            <person name="Quesneville H."/>
            <person name="Raymond J."/>
            <person name="Uhlig C."/>
            <person name="Valentin K.U."/>
            <person name="Worden A.Z."/>
            <person name="Armbrust E.V."/>
            <person name="Bowler C."/>
            <person name="Green B."/>
            <person name="Moulton V."/>
            <person name="Van Oosterhout C."/>
            <person name="Grigoriev I."/>
        </authorList>
    </citation>
    <scope>NUCLEOTIDE SEQUENCE [LARGE SCALE GENOMIC DNA]</scope>
    <source>
        <strain evidence="6 7">CCMP1102</strain>
    </source>
</reference>
<evidence type="ECO:0000313" key="6">
    <source>
        <dbReference type="EMBL" id="OEU17508.1"/>
    </source>
</evidence>
<keyword evidence="7" id="KW-1185">Reference proteome</keyword>
<dbReference type="PANTHER" id="PTHR46233:SF3">
    <property type="entry name" value="HYDROXYACYLGLUTATHIONE HYDROLASE GLOC"/>
    <property type="match status" value="1"/>
</dbReference>
<dbReference type="GO" id="GO:0046872">
    <property type="term" value="F:metal ion binding"/>
    <property type="evidence" value="ECO:0007669"/>
    <property type="project" value="UniProtKB-KW"/>
</dbReference>
<dbReference type="InterPro" id="IPR001279">
    <property type="entry name" value="Metallo-B-lactamas"/>
</dbReference>
<evidence type="ECO:0000256" key="2">
    <source>
        <dbReference type="ARBA" id="ARBA00022723"/>
    </source>
</evidence>
<dbReference type="Gene3D" id="3.60.15.10">
    <property type="entry name" value="Ribonuclease Z/Hydroxyacylglutathione hydrolase-like"/>
    <property type="match status" value="1"/>
</dbReference>
<dbReference type="EMBL" id="KV784357">
    <property type="protein sequence ID" value="OEU17508.1"/>
    <property type="molecule type" value="Genomic_DNA"/>
</dbReference>
<feature type="domain" description="Metallo-beta-lactamase" evidence="5">
    <location>
        <begin position="2"/>
        <end position="207"/>
    </location>
</feature>
<dbReference type="SMART" id="SM00849">
    <property type="entry name" value="Lactamase_B"/>
    <property type="match status" value="1"/>
</dbReference>
<dbReference type="FunCoup" id="A0A1E7FH62">
    <property type="interactions" value="113"/>
</dbReference>
<keyword evidence="4" id="KW-0862">Zinc</keyword>
<protein>
    <submittedName>
        <fullName evidence="6">Metallo-hydrolase/oxidoreductase</fullName>
    </submittedName>
</protein>
<dbReference type="PANTHER" id="PTHR46233">
    <property type="entry name" value="HYDROXYACYLGLUTATHIONE HYDROLASE GLOC"/>
    <property type="match status" value="1"/>
</dbReference>
<dbReference type="SUPFAM" id="SSF56281">
    <property type="entry name" value="Metallo-hydrolase/oxidoreductase"/>
    <property type="match status" value="1"/>
</dbReference>
<dbReference type="InterPro" id="IPR036866">
    <property type="entry name" value="RibonucZ/Hydroxyglut_hydro"/>
</dbReference>
<proteinExistence type="predicted"/>
<evidence type="ECO:0000256" key="3">
    <source>
        <dbReference type="ARBA" id="ARBA00022801"/>
    </source>
</evidence>
<evidence type="ECO:0000313" key="7">
    <source>
        <dbReference type="Proteomes" id="UP000095751"/>
    </source>
</evidence>
<accession>A0A1E7FH62</accession>
<dbReference type="InParanoid" id="A0A1E7FH62"/>
<evidence type="ECO:0000256" key="4">
    <source>
        <dbReference type="ARBA" id="ARBA00022833"/>
    </source>
</evidence>
<comment type="cofactor">
    <cofactor evidence="1">
        <name>Zn(2+)</name>
        <dbReference type="ChEBI" id="CHEBI:29105"/>
    </cofactor>
</comment>
<evidence type="ECO:0000259" key="5">
    <source>
        <dbReference type="SMART" id="SM00849"/>
    </source>
</evidence>
<dbReference type="AlphaFoldDB" id="A0A1E7FH62"/>
<sequence length="244" mass="27805">MGSYSRTCETTKEAAVIDPSFVNPTEFKALKDFLEKKNANLTHVLLTHGHPDHVMGVGEMMNTWPEASLHLHPMEDENYRRSREMGFEFGLRLPDTPLPTPTHELQEGGVVRIGDNIELSVVHTPGHSPGHVSFIDRRSFEEPTKDGNNNNTNNHNKHLGVMISGDLLFQGSVGRTDFHNSSLDDLYASIRRLYDVFDDKSIVLSGHTTPTYLEKERLSNPFVDMALRRPQEWYDEVKERHGWL</sequence>
<keyword evidence="2" id="KW-0479">Metal-binding</keyword>
<keyword evidence="3 6" id="KW-0378">Hydrolase</keyword>
<dbReference type="GO" id="GO:0016787">
    <property type="term" value="F:hydrolase activity"/>
    <property type="evidence" value="ECO:0007669"/>
    <property type="project" value="UniProtKB-KW"/>
</dbReference>
<dbReference type="Pfam" id="PF00753">
    <property type="entry name" value="Lactamase_B"/>
    <property type="match status" value="1"/>
</dbReference>
<dbReference type="OrthoDB" id="17458at2759"/>